<accession>A0A6A8G7W6</accession>
<evidence type="ECO:0008006" key="4">
    <source>
        <dbReference type="Google" id="ProtNLM"/>
    </source>
</evidence>
<keyword evidence="1" id="KW-1133">Transmembrane helix</keyword>
<reference evidence="2 3" key="1">
    <citation type="submission" date="2019-11" db="EMBL/GenBank/DDBJ databases">
        <title>Whole genome sequence of Haloferax sp. MBLA0078.</title>
        <authorList>
            <person name="Seo M.-J."/>
            <person name="Cho E.-S."/>
        </authorList>
    </citation>
    <scope>NUCLEOTIDE SEQUENCE [LARGE SCALE GENOMIC DNA]</scope>
    <source>
        <strain evidence="2 3">MBLA0078</strain>
    </source>
</reference>
<keyword evidence="1" id="KW-0472">Membrane</keyword>
<comment type="caution">
    <text evidence="2">The sequence shown here is derived from an EMBL/GenBank/DDBJ whole genome shotgun (WGS) entry which is preliminary data.</text>
</comment>
<gene>
    <name evidence="2" type="ORF">GJR99_11735</name>
</gene>
<dbReference type="EMBL" id="WKJQ01000001">
    <property type="protein sequence ID" value="MRW97239.1"/>
    <property type="molecule type" value="Genomic_DNA"/>
</dbReference>
<dbReference type="AlphaFoldDB" id="A0A6A8G7W6"/>
<dbReference type="RefSeq" id="WP_151112366.1">
    <property type="nucleotide sequence ID" value="NZ_WKJQ01000001.1"/>
</dbReference>
<name>A0A6A8G7W6_9EURY</name>
<evidence type="ECO:0000256" key="1">
    <source>
        <dbReference type="SAM" id="Phobius"/>
    </source>
</evidence>
<proteinExistence type="predicted"/>
<organism evidence="2 3">
    <name type="scientific">Haloferax marinum</name>
    <dbReference type="NCBI Taxonomy" id="2666143"/>
    <lineage>
        <taxon>Archaea</taxon>
        <taxon>Methanobacteriati</taxon>
        <taxon>Methanobacteriota</taxon>
        <taxon>Stenosarchaea group</taxon>
        <taxon>Halobacteria</taxon>
        <taxon>Halobacteriales</taxon>
        <taxon>Haloferacaceae</taxon>
        <taxon>Haloferax</taxon>
    </lineage>
</organism>
<keyword evidence="1" id="KW-0812">Transmembrane</keyword>
<dbReference type="Proteomes" id="UP000443423">
    <property type="component" value="Unassembled WGS sequence"/>
</dbReference>
<evidence type="ECO:0000313" key="3">
    <source>
        <dbReference type="Proteomes" id="UP000443423"/>
    </source>
</evidence>
<keyword evidence="3" id="KW-1185">Reference proteome</keyword>
<feature type="transmembrane region" description="Helical" evidence="1">
    <location>
        <begin position="18"/>
        <end position="38"/>
    </location>
</feature>
<protein>
    <recommendedName>
        <fullName evidence="4">DUF5305 domain-containing protein</fullName>
    </recommendedName>
</protein>
<evidence type="ECO:0000313" key="2">
    <source>
        <dbReference type="EMBL" id="MRW97239.1"/>
    </source>
</evidence>
<dbReference type="InterPro" id="IPR035185">
    <property type="entry name" value="DUF5305"/>
</dbReference>
<sequence length="340" mass="37653">MALEDRLELFVTQHARPLVALFAVAGILCLVGAGYIFFTPTTQTVSEEVNVQTIESAVETSAVVTGESSLYDRGETLENRSAYFISAAPVLSFHVQTDVPSDQPVTVSQQLTMETVGVRDGEPFYRSAETLLEEQRRVSNGSVVAVRSINVSEIRDELQTKRAETDGIGRFRVRLQLNVTYQTDSYEGTITTSAPFVISGQAYYLDGSVADSKTHSTAVQRAVPQPANPLEYGGLTLLALVSFGLCGFVIRTEDTTDPEALRTRISHSRHDEWISEGEFPTESEKQYISIRTLADLVDVAIDTNRRVIYDPDIDVYAVIDGSEIYYYSTDDLHARAWLNL</sequence>
<dbReference type="OrthoDB" id="270764at2157"/>
<dbReference type="Pfam" id="PF17231">
    <property type="entry name" value="DUF5305"/>
    <property type="match status" value="1"/>
</dbReference>